<dbReference type="InterPro" id="IPR000182">
    <property type="entry name" value="GNAT_dom"/>
</dbReference>
<dbReference type="Pfam" id="PF01047">
    <property type="entry name" value="MarR"/>
    <property type="match status" value="1"/>
</dbReference>
<protein>
    <submittedName>
        <fullName evidence="6">Bifunctional helix-turn-helix transcriptional regulator/GNAT family N-acetyltransferase</fullName>
    </submittedName>
</protein>
<dbReference type="RefSeq" id="WP_255895811.1">
    <property type="nucleotide sequence ID" value="NZ_JAMZEG020000002.1"/>
</dbReference>
<evidence type="ECO:0000256" key="4">
    <source>
        <dbReference type="ARBA" id="ARBA00023163"/>
    </source>
</evidence>
<dbReference type="Pfam" id="PF00583">
    <property type="entry name" value="Acetyltransf_1"/>
    <property type="match status" value="1"/>
</dbReference>
<dbReference type="PANTHER" id="PTHR13947:SF37">
    <property type="entry name" value="LD18367P"/>
    <property type="match status" value="1"/>
</dbReference>
<sequence length="322" mass="35850">MEQFGVLTLGSRLKRLSDYLFAQVQDVYVQCDIPISATYFPILKLLQTAGDLSVVEIAERLHLSHPAVSKQTTKMIKASLLKKTVDERDQRRSSLALSGFGVDAMLRVEPILQEMKFVLEQQVDFPSQNFMDSLSLLEAQVFNGSLANKVMDRLAPVEIVLLEKQHEDAFYNLNMAWLERYFPNQIEDEDRALLTDPQSNIVTLGGVVWVALGGPQAKSVIGTVAFLPQNDLVINGANVGRVLKLSVAEHAQGKGVAQRLLSTIIDFAKSAGFSTLTLETASCLKSARQLYDKNAFIEMASPNKSHYQRADVYMEKQLRDAL</sequence>
<dbReference type="PANTHER" id="PTHR13947">
    <property type="entry name" value="GNAT FAMILY N-ACETYLTRANSFERASE"/>
    <property type="match status" value="1"/>
</dbReference>
<dbReference type="CDD" id="cd04301">
    <property type="entry name" value="NAT_SF"/>
    <property type="match status" value="1"/>
</dbReference>
<evidence type="ECO:0000313" key="6">
    <source>
        <dbReference type="EMBL" id="MDE8603323.1"/>
    </source>
</evidence>
<dbReference type="InterPro" id="IPR023187">
    <property type="entry name" value="Tscrpt_reg_MarR-type_CS"/>
</dbReference>
<dbReference type="SUPFAM" id="SSF46785">
    <property type="entry name" value="Winged helix' DNA-binding domain"/>
    <property type="match status" value="1"/>
</dbReference>
<dbReference type="InterPro" id="IPR016181">
    <property type="entry name" value="Acyl_CoA_acyltransferase"/>
</dbReference>
<evidence type="ECO:0000256" key="3">
    <source>
        <dbReference type="ARBA" id="ARBA00023125"/>
    </source>
</evidence>
<keyword evidence="1" id="KW-0808">Transferase</keyword>
<feature type="domain" description="N-acetyltransferase" evidence="5">
    <location>
        <begin position="157"/>
        <end position="319"/>
    </location>
</feature>
<keyword evidence="2" id="KW-0805">Transcription regulation</keyword>
<dbReference type="Proteomes" id="UP001139522">
    <property type="component" value="Unassembled WGS sequence"/>
</dbReference>
<dbReference type="PROSITE" id="PS01117">
    <property type="entry name" value="HTH_MARR_1"/>
    <property type="match status" value="1"/>
</dbReference>
<evidence type="ECO:0000259" key="5">
    <source>
        <dbReference type="PROSITE" id="PS51186"/>
    </source>
</evidence>
<dbReference type="InterPro" id="IPR050769">
    <property type="entry name" value="NAT_camello-type"/>
</dbReference>
<dbReference type="CDD" id="cd00090">
    <property type="entry name" value="HTH_ARSR"/>
    <property type="match status" value="1"/>
</dbReference>
<dbReference type="InterPro" id="IPR036390">
    <property type="entry name" value="WH_DNA-bd_sf"/>
</dbReference>
<keyword evidence="3" id="KW-0238">DNA-binding</keyword>
<gene>
    <name evidence="6" type="ORF">M3I01_010420</name>
</gene>
<evidence type="ECO:0000256" key="2">
    <source>
        <dbReference type="ARBA" id="ARBA00023015"/>
    </source>
</evidence>
<accession>A0ABT5WEU5</accession>
<dbReference type="InterPro" id="IPR036388">
    <property type="entry name" value="WH-like_DNA-bd_sf"/>
</dbReference>
<dbReference type="SUPFAM" id="SSF55729">
    <property type="entry name" value="Acyl-CoA N-acyltransferases (Nat)"/>
    <property type="match status" value="1"/>
</dbReference>
<dbReference type="InterPro" id="IPR011991">
    <property type="entry name" value="ArsR-like_HTH"/>
</dbReference>
<dbReference type="EMBL" id="JAMZEG020000002">
    <property type="protein sequence ID" value="MDE8603323.1"/>
    <property type="molecule type" value="Genomic_DNA"/>
</dbReference>
<keyword evidence="7" id="KW-1185">Reference proteome</keyword>
<comment type="caution">
    <text evidence="6">The sequence shown here is derived from an EMBL/GenBank/DDBJ whole genome shotgun (WGS) entry which is preliminary data.</text>
</comment>
<proteinExistence type="predicted"/>
<dbReference type="Gene3D" id="1.10.10.10">
    <property type="entry name" value="Winged helix-like DNA-binding domain superfamily/Winged helix DNA-binding domain"/>
    <property type="match status" value="1"/>
</dbReference>
<reference evidence="6" key="1">
    <citation type="submission" date="2023-01" db="EMBL/GenBank/DDBJ databases">
        <title>Psychroserpens sp. MSW6 and Marinomonas sp. RSW2, isolated from seawater.</title>
        <authorList>
            <person name="Kristyanto S."/>
            <person name="Jung J."/>
            <person name="Kim J.M."/>
            <person name="Jeon C.O."/>
        </authorList>
    </citation>
    <scope>NUCLEOTIDE SEQUENCE</scope>
    <source>
        <strain evidence="6">RSW2</strain>
    </source>
</reference>
<evidence type="ECO:0000256" key="1">
    <source>
        <dbReference type="ARBA" id="ARBA00022679"/>
    </source>
</evidence>
<organism evidence="6 7">
    <name type="scientific">Marinomonas maritima</name>
    <dbReference type="NCBI Taxonomy" id="2940935"/>
    <lineage>
        <taxon>Bacteria</taxon>
        <taxon>Pseudomonadati</taxon>
        <taxon>Pseudomonadota</taxon>
        <taxon>Gammaproteobacteria</taxon>
        <taxon>Oceanospirillales</taxon>
        <taxon>Oceanospirillaceae</taxon>
        <taxon>Marinomonas</taxon>
    </lineage>
</organism>
<dbReference type="InterPro" id="IPR000835">
    <property type="entry name" value="HTH_MarR-typ"/>
</dbReference>
<name>A0ABT5WEU5_9GAMM</name>
<keyword evidence="4" id="KW-0804">Transcription</keyword>
<evidence type="ECO:0000313" key="7">
    <source>
        <dbReference type="Proteomes" id="UP001139522"/>
    </source>
</evidence>
<dbReference type="SMART" id="SM00347">
    <property type="entry name" value="HTH_MARR"/>
    <property type="match status" value="1"/>
</dbReference>
<dbReference type="Gene3D" id="3.40.630.30">
    <property type="match status" value="1"/>
</dbReference>
<dbReference type="PROSITE" id="PS51186">
    <property type="entry name" value="GNAT"/>
    <property type="match status" value="1"/>
</dbReference>